<dbReference type="RefSeq" id="XP_022654085.1">
    <property type="nucleotide sequence ID" value="XM_022798350.1"/>
</dbReference>
<dbReference type="InParanoid" id="A0A7M7JP00"/>
<feature type="domain" description="C2H2-type" evidence="11">
    <location>
        <begin position="175"/>
        <end position="193"/>
    </location>
</feature>
<dbReference type="Proteomes" id="UP000594260">
    <property type="component" value="Unplaced"/>
</dbReference>
<evidence type="ECO:0000256" key="2">
    <source>
        <dbReference type="ARBA" id="ARBA00022723"/>
    </source>
</evidence>
<dbReference type="FunFam" id="3.30.160.60:FF:000169">
    <property type="entry name" value="transcriptional repressor scratch 2"/>
    <property type="match status" value="1"/>
</dbReference>
<dbReference type="PROSITE" id="PS00028">
    <property type="entry name" value="ZINC_FINGER_C2H2_1"/>
    <property type="match status" value="3"/>
</dbReference>
<evidence type="ECO:0000256" key="3">
    <source>
        <dbReference type="ARBA" id="ARBA00022737"/>
    </source>
</evidence>
<feature type="domain" description="C2H2-type" evidence="11">
    <location>
        <begin position="62"/>
        <end position="89"/>
    </location>
</feature>
<keyword evidence="5" id="KW-0862">Zinc</keyword>
<dbReference type="PANTHER" id="PTHR24388">
    <property type="entry name" value="ZINC FINGER PROTEIN"/>
    <property type="match status" value="1"/>
</dbReference>
<dbReference type="GO" id="GO:0000978">
    <property type="term" value="F:RNA polymerase II cis-regulatory region sequence-specific DNA binding"/>
    <property type="evidence" value="ECO:0007669"/>
    <property type="project" value="TreeGrafter"/>
</dbReference>
<evidence type="ECO:0000256" key="5">
    <source>
        <dbReference type="ARBA" id="ARBA00022833"/>
    </source>
</evidence>
<evidence type="ECO:0000256" key="7">
    <source>
        <dbReference type="ARBA" id="ARBA00023242"/>
    </source>
</evidence>
<dbReference type="InterPro" id="IPR036236">
    <property type="entry name" value="Znf_C2H2_sf"/>
</dbReference>
<keyword evidence="4 9" id="KW-0863">Zinc-finger</keyword>
<keyword evidence="3" id="KW-0677">Repeat</keyword>
<dbReference type="PANTHER" id="PTHR24388:SF38">
    <property type="entry name" value="PROTEIN SNAIL"/>
    <property type="match status" value="1"/>
</dbReference>
<dbReference type="OrthoDB" id="5428132at2759"/>
<dbReference type="GO" id="GO:0008270">
    <property type="term" value="F:zinc ion binding"/>
    <property type="evidence" value="ECO:0007669"/>
    <property type="project" value="UniProtKB-KW"/>
</dbReference>
<dbReference type="AlphaFoldDB" id="A0A7M7JP00"/>
<proteinExistence type="inferred from homology"/>
<evidence type="ECO:0000256" key="9">
    <source>
        <dbReference type="PROSITE-ProRule" id="PRU00042"/>
    </source>
</evidence>
<evidence type="ECO:0000313" key="12">
    <source>
        <dbReference type="EnsemblMetazoa" id="XP_022654085"/>
    </source>
</evidence>
<evidence type="ECO:0000256" key="6">
    <source>
        <dbReference type="ARBA" id="ARBA00023125"/>
    </source>
</evidence>
<keyword evidence="2" id="KW-0479">Metal-binding</keyword>
<feature type="domain" description="C2H2-type" evidence="11">
    <location>
        <begin position="119"/>
        <end position="146"/>
    </location>
</feature>
<evidence type="ECO:0000256" key="4">
    <source>
        <dbReference type="ARBA" id="ARBA00022771"/>
    </source>
</evidence>
<organism evidence="12 13">
    <name type="scientific">Varroa destructor</name>
    <name type="common">Honeybee mite</name>
    <dbReference type="NCBI Taxonomy" id="109461"/>
    <lineage>
        <taxon>Eukaryota</taxon>
        <taxon>Metazoa</taxon>
        <taxon>Ecdysozoa</taxon>
        <taxon>Arthropoda</taxon>
        <taxon>Chelicerata</taxon>
        <taxon>Arachnida</taxon>
        <taxon>Acari</taxon>
        <taxon>Parasitiformes</taxon>
        <taxon>Mesostigmata</taxon>
        <taxon>Gamasina</taxon>
        <taxon>Dermanyssoidea</taxon>
        <taxon>Varroidae</taxon>
        <taxon>Varroa</taxon>
    </lineage>
</organism>
<comment type="subcellular location">
    <subcellularLocation>
        <location evidence="1">Nucleus</location>
    </subcellularLocation>
</comment>
<dbReference type="EnsemblMetazoa" id="XM_022798350">
    <property type="protein sequence ID" value="XP_022654085"/>
    <property type="gene ID" value="LOC111247442"/>
</dbReference>
<dbReference type="KEGG" id="vde:111247442"/>
<dbReference type="FunFam" id="3.30.160.60:FF:000446">
    <property type="entry name" value="Zinc finger protein"/>
    <property type="match status" value="1"/>
</dbReference>
<keyword evidence="7" id="KW-0539">Nucleus</keyword>
<keyword evidence="13" id="KW-1185">Reference proteome</keyword>
<dbReference type="InterPro" id="IPR013087">
    <property type="entry name" value="Znf_C2H2_type"/>
</dbReference>
<name>A0A7M7JP00_VARDE</name>
<accession>A0A7M7JP00</accession>
<evidence type="ECO:0000256" key="10">
    <source>
        <dbReference type="SAM" id="MobiDB-lite"/>
    </source>
</evidence>
<dbReference type="FunFam" id="3.30.160.60:FF:000043">
    <property type="entry name" value="Scratch family zinc finger 2"/>
    <property type="match status" value="1"/>
</dbReference>
<dbReference type="PROSITE" id="PS50157">
    <property type="entry name" value="ZINC_FINGER_C2H2_2"/>
    <property type="match status" value="5"/>
</dbReference>
<dbReference type="GO" id="GO:0000981">
    <property type="term" value="F:DNA-binding transcription factor activity, RNA polymerase II-specific"/>
    <property type="evidence" value="ECO:0007669"/>
    <property type="project" value="TreeGrafter"/>
</dbReference>
<evidence type="ECO:0000256" key="8">
    <source>
        <dbReference type="ARBA" id="ARBA00037948"/>
    </source>
</evidence>
<protein>
    <recommendedName>
        <fullName evidence="11">C2H2-type domain-containing protein</fullName>
    </recommendedName>
</protein>
<dbReference type="GO" id="GO:0005634">
    <property type="term" value="C:nucleus"/>
    <property type="evidence" value="ECO:0007669"/>
    <property type="project" value="UniProtKB-SubCell"/>
</dbReference>
<keyword evidence="6" id="KW-0238">DNA-binding</keyword>
<comment type="similarity">
    <text evidence="8">Belongs to the snail C2H2-type zinc-finger protein family.</text>
</comment>
<sequence length="247" mass="27349">MSDRRATLCSTTGVDINDALLIVPSRKQPPKLKSCSAEAILGVAPVVPSGQALSNSSGPSRYPCSECGRHYATSSNLSRHKQTHRSPDSQLAKRCPTCGKVYVSMPALSMHLLTHKLSHKCDVCGKAFSRQWLLQGHMRSHTGEKPFGCAHCGKAFADRSNLRAHMQTHSGLKFFKCDRCQRRFALKSYLNKHLEATCVTSTSLAAKSLQEDDHEMDHLIDPDPQHDFYDRFAPPSSSSFQLDADLH</sequence>
<evidence type="ECO:0000259" key="11">
    <source>
        <dbReference type="PROSITE" id="PS50157"/>
    </source>
</evidence>
<dbReference type="SMART" id="SM00355">
    <property type="entry name" value="ZnF_C2H2"/>
    <property type="match status" value="5"/>
</dbReference>
<dbReference type="GeneID" id="111247442"/>
<reference evidence="12" key="1">
    <citation type="submission" date="2021-01" db="UniProtKB">
        <authorList>
            <consortium name="EnsemblMetazoa"/>
        </authorList>
    </citation>
    <scope>IDENTIFICATION</scope>
</reference>
<evidence type="ECO:0000256" key="1">
    <source>
        <dbReference type="ARBA" id="ARBA00004123"/>
    </source>
</evidence>
<dbReference type="InterPro" id="IPR050527">
    <property type="entry name" value="Snail/Krueppel_Znf"/>
</dbReference>
<feature type="region of interest" description="Disordered" evidence="10">
    <location>
        <begin position="73"/>
        <end position="92"/>
    </location>
</feature>
<evidence type="ECO:0000313" key="13">
    <source>
        <dbReference type="Proteomes" id="UP000594260"/>
    </source>
</evidence>
<dbReference type="SUPFAM" id="SSF57667">
    <property type="entry name" value="beta-beta-alpha zinc fingers"/>
    <property type="match status" value="4"/>
</dbReference>
<dbReference type="Pfam" id="PF00096">
    <property type="entry name" value="zf-C2H2"/>
    <property type="match status" value="5"/>
</dbReference>
<dbReference type="OMA" id="EMDCTEY"/>
<dbReference type="Gene3D" id="3.30.160.60">
    <property type="entry name" value="Classic Zinc Finger"/>
    <property type="match status" value="4"/>
</dbReference>
<feature type="domain" description="C2H2-type" evidence="11">
    <location>
        <begin position="93"/>
        <end position="120"/>
    </location>
</feature>
<feature type="domain" description="C2H2-type" evidence="11">
    <location>
        <begin position="147"/>
        <end position="174"/>
    </location>
</feature>